<comment type="subcellular location">
    <subcellularLocation>
        <location evidence="1">Mitochondrion outer membrane</location>
        <topology evidence="1">Single-pass membrane protein</topology>
    </subcellularLocation>
</comment>
<dbReference type="InterPro" id="IPR041569">
    <property type="entry name" value="AAA_lid_3"/>
</dbReference>
<dbReference type="Gene3D" id="3.40.50.300">
    <property type="entry name" value="P-loop containing nucleotide triphosphate hydrolases"/>
    <property type="match status" value="1"/>
</dbReference>
<dbReference type="Gene3D" id="1.10.8.60">
    <property type="match status" value="1"/>
</dbReference>
<organism evidence="7 8">
    <name type="scientific">Tolypocladium capitatum</name>
    <dbReference type="NCBI Taxonomy" id="45235"/>
    <lineage>
        <taxon>Eukaryota</taxon>
        <taxon>Fungi</taxon>
        <taxon>Dikarya</taxon>
        <taxon>Ascomycota</taxon>
        <taxon>Pezizomycotina</taxon>
        <taxon>Sordariomycetes</taxon>
        <taxon>Hypocreomycetidae</taxon>
        <taxon>Hypocreales</taxon>
        <taxon>Ophiocordycipitaceae</taxon>
        <taxon>Tolypocladium</taxon>
    </lineage>
</organism>
<evidence type="ECO:0000313" key="8">
    <source>
        <dbReference type="Proteomes" id="UP000236621"/>
    </source>
</evidence>
<feature type="compositionally biased region" description="Basic and acidic residues" evidence="5">
    <location>
        <begin position="647"/>
        <end position="657"/>
    </location>
</feature>
<dbReference type="EMBL" id="NRSZ01001131">
    <property type="protein sequence ID" value="PNY23171.1"/>
    <property type="molecule type" value="Genomic_DNA"/>
</dbReference>
<dbReference type="SUPFAM" id="SSF52540">
    <property type="entry name" value="P-loop containing nucleoside triphosphate hydrolases"/>
    <property type="match status" value="1"/>
</dbReference>
<keyword evidence="3" id="KW-1000">Mitochondrion outer membrane</keyword>
<keyword evidence="3" id="KW-0472">Membrane</keyword>
<dbReference type="InterPro" id="IPR027417">
    <property type="entry name" value="P-loop_NTPase"/>
</dbReference>
<dbReference type="Pfam" id="PF17862">
    <property type="entry name" value="AAA_lid_3"/>
    <property type="match status" value="1"/>
</dbReference>
<evidence type="ECO:0000259" key="6">
    <source>
        <dbReference type="SMART" id="SM00382"/>
    </source>
</evidence>
<evidence type="ECO:0000256" key="4">
    <source>
        <dbReference type="ARBA" id="ARBA00022840"/>
    </source>
</evidence>
<evidence type="ECO:0000256" key="2">
    <source>
        <dbReference type="ARBA" id="ARBA00022741"/>
    </source>
</evidence>
<dbReference type="Pfam" id="PF00004">
    <property type="entry name" value="AAA"/>
    <property type="match status" value="1"/>
</dbReference>
<dbReference type="PANTHER" id="PTHR45644">
    <property type="entry name" value="AAA ATPASE, PUTATIVE (AFU_ORTHOLOGUE AFUA_2G12920)-RELATED-RELATED"/>
    <property type="match status" value="1"/>
</dbReference>
<dbReference type="GO" id="GO:0016887">
    <property type="term" value="F:ATP hydrolysis activity"/>
    <property type="evidence" value="ECO:0007669"/>
    <property type="project" value="InterPro"/>
</dbReference>
<dbReference type="InterPro" id="IPR051701">
    <property type="entry name" value="Mito_OM_Translocase_MSP1"/>
</dbReference>
<dbReference type="PANTHER" id="PTHR45644:SF56">
    <property type="entry name" value="AAA ATPASE, PUTATIVE (AFU_ORTHOLOGUE AFUA_2G12920)-RELATED"/>
    <property type="match status" value="1"/>
</dbReference>
<evidence type="ECO:0000313" key="7">
    <source>
        <dbReference type="EMBL" id="PNY23171.1"/>
    </source>
</evidence>
<name>A0A2K3Q6N6_9HYPO</name>
<dbReference type="GO" id="GO:0005741">
    <property type="term" value="C:mitochondrial outer membrane"/>
    <property type="evidence" value="ECO:0007669"/>
    <property type="project" value="UniProtKB-SubCell"/>
</dbReference>
<dbReference type="InterPro" id="IPR003593">
    <property type="entry name" value="AAA+_ATPase"/>
</dbReference>
<keyword evidence="2" id="KW-0547">Nucleotide-binding</keyword>
<keyword evidence="3" id="KW-0496">Mitochondrion</keyword>
<proteinExistence type="predicted"/>
<dbReference type="InterPro" id="IPR003959">
    <property type="entry name" value="ATPase_AAA_core"/>
</dbReference>
<evidence type="ECO:0000256" key="1">
    <source>
        <dbReference type="ARBA" id="ARBA00004572"/>
    </source>
</evidence>
<keyword evidence="4" id="KW-0067">ATP-binding</keyword>
<dbReference type="STRING" id="45235.A0A2K3Q6N6"/>
<dbReference type="Proteomes" id="UP000236621">
    <property type="component" value="Unassembled WGS sequence"/>
</dbReference>
<feature type="compositionally biased region" description="Basic and acidic residues" evidence="5">
    <location>
        <begin position="49"/>
        <end position="58"/>
    </location>
</feature>
<protein>
    <submittedName>
        <fullName evidence="7">ATPase family AAA domain-containing protein 1-A</fullName>
    </submittedName>
</protein>
<dbReference type="OrthoDB" id="39734at2759"/>
<dbReference type="SMART" id="SM00382">
    <property type="entry name" value="AAA"/>
    <property type="match status" value="1"/>
</dbReference>
<feature type="region of interest" description="Disordered" evidence="5">
    <location>
        <begin position="35"/>
        <end position="94"/>
    </location>
</feature>
<evidence type="ECO:0000256" key="3">
    <source>
        <dbReference type="ARBA" id="ARBA00022787"/>
    </source>
</evidence>
<keyword evidence="8" id="KW-1185">Reference proteome</keyword>
<sequence length="1013" mass="112699">MHAPAACRAFPTVALAARVPRGAAAAAAACRSFHAPPGRRNAHGTGGKPVDDSVTVHEDDPEPQAGTETSGGRTRSPAAGLARSRNTRRRVASALPPVNLPTSFLDSNVFVYSPGTQPRLPIALAEDAKHDKVSRLFVDQGPGSQQMHQTLESYFETALSDLLLRDCELAMDFMRSRTDGSDVRWNSPEPIERVVRLWDMILDSAWHLADALYPARQAEYTYKIRPFWWWHIYKDLDQRTHKFRDQFLSLAMSLDDQLKHAERLDYPLPHAVADLPVHTLLAIQKALDRDLLSRPPPNFDPKTSKRPITVLSLSGYGGTAVSEAVGEHVAFWNQADLVRLDAYDLSVLVGDYLGQNWAYSRGALSMMGFRAAELSGKLTLDNEFAGRHTNDEDQDVEGGFMGLQTVSGTLEDELQKIKQGGYDCFSKWENLKIDKILDHIIRSAHLKAQSPQFRPVLIHVHDLVELSMTLEGSLLLSKLRALVDAAWQQGAKIAILGTSSCEQPSEEYQNAIRDLAAGDLVITRHVQPERADRHTAKGRRRSPFSLQKADYFVENLHNINRMLRAMDPGSAQRLLDPSSDSVRTYLLSANPRFSALRDLVLPAPEIYHLACAFRALESKHEGCGSAGFLERFTMGPLRQKPGQPFLDEERPEYKDQSGEAPNKTAEETKAETRVPMKLNEYEKRISAGQIHRENLRTTFADVHAPAETISALKLLTSLALVRPDAFAYGVLAQDKIPGCLLYGPPGTGKTMLAKAVAKESGANMLEISGATINDKWVGESEKLIRAVFTLAKRLSPCVVFIDEADSLLANRSMFSNRPSHREHINQFLKEWDGMEETNAFIMVATNRPFDLDDAVLRRLPRKILVDLPLKGDRATILRLLLKGETLDDSVSLDDYAARTPHYSGSDLKNVCVAAAMAAVEEENEAATKHTGPEAFRYPERRVLRRDHFERALRQIPASISEDMVSLKMIRKFDEEYGNRKKGAKKKAMGFGVLDDKQYAAAEEARIRPGGSGP</sequence>
<accession>A0A2K3Q6N6</accession>
<gene>
    <name evidence="7" type="ORF">TCAP_06882</name>
</gene>
<feature type="domain" description="AAA+ ATPase" evidence="6">
    <location>
        <begin position="735"/>
        <end position="869"/>
    </location>
</feature>
<comment type="caution">
    <text evidence="7">The sequence shown here is derived from an EMBL/GenBank/DDBJ whole genome shotgun (WGS) entry which is preliminary data.</text>
</comment>
<dbReference type="AlphaFoldDB" id="A0A2K3Q6N6"/>
<evidence type="ECO:0000256" key="5">
    <source>
        <dbReference type="SAM" id="MobiDB-lite"/>
    </source>
</evidence>
<feature type="region of interest" description="Disordered" evidence="5">
    <location>
        <begin position="638"/>
        <end position="671"/>
    </location>
</feature>
<reference evidence="7 8" key="1">
    <citation type="submission" date="2017-08" db="EMBL/GenBank/DDBJ databases">
        <title>Harnessing the power of phylogenomics to disentangle the directionality and signatures of interkingdom host jumping in the parasitic fungal genus Tolypocladium.</title>
        <authorList>
            <person name="Quandt C.A."/>
            <person name="Patterson W."/>
            <person name="Spatafora J.W."/>
        </authorList>
    </citation>
    <scope>NUCLEOTIDE SEQUENCE [LARGE SCALE GENOMIC DNA]</scope>
    <source>
        <strain evidence="7 8">CBS 113982</strain>
    </source>
</reference>
<dbReference type="GO" id="GO:0005524">
    <property type="term" value="F:ATP binding"/>
    <property type="evidence" value="ECO:0007669"/>
    <property type="project" value="UniProtKB-KW"/>
</dbReference>